<dbReference type="PROSITE" id="PS51257">
    <property type="entry name" value="PROKAR_LIPOPROTEIN"/>
    <property type="match status" value="1"/>
</dbReference>
<dbReference type="Gene3D" id="3.10.450.710">
    <property type="entry name" value="Tgt2/MlaC"/>
    <property type="match status" value="1"/>
</dbReference>
<keyword evidence="1" id="KW-0732">Signal</keyword>
<evidence type="ECO:0000313" key="3">
    <source>
        <dbReference type="Proteomes" id="UP000273022"/>
    </source>
</evidence>
<organism evidence="2 3">
    <name type="scientific">Parashewanella spongiae</name>
    <dbReference type="NCBI Taxonomy" id="342950"/>
    <lineage>
        <taxon>Bacteria</taxon>
        <taxon>Pseudomonadati</taxon>
        <taxon>Pseudomonadota</taxon>
        <taxon>Gammaproteobacteria</taxon>
        <taxon>Alteromonadales</taxon>
        <taxon>Shewanellaceae</taxon>
        <taxon>Parashewanella</taxon>
    </lineage>
</organism>
<feature type="signal peptide" evidence="1">
    <location>
        <begin position="1"/>
        <end position="23"/>
    </location>
</feature>
<evidence type="ECO:0000313" key="2">
    <source>
        <dbReference type="EMBL" id="RJY18387.1"/>
    </source>
</evidence>
<protein>
    <submittedName>
        <fullName evidence="2">Toluene tolerance protein</fullName>
    </submittedName>
</protein>
<dbReference type="PANTHER" id="PTHR36573">
    <property type="entry name" value="INTERMEMBRANE PHOSPHOLIPID TRANSPORT SYSTEM BINDING PROTEIN MLAC"/>
    <property type="match status" value="1"/>
</dbReference>
<dbReference type="Proteomes" id="UP000273022">
    <property type="component" value="Unassembled WGS sequence"/>
</dbReference>
<accession>A0A3A6TVP6</accession>
<dbReference type="AlphaFoldDB" id="A0A3A6TVP6"/>
<dbReference type="OrthoDB" id="9787053at2"/>
<sequence length="227" mass="25334">MLKLMARVLLPLTMLLSCGQVIAASAVNTQDPYQMIEQAAKKTFARFDADQSKIKADPNHLKIIIEQELLPYIDYKYAAYKVLGKYLNKTTKAQRAAFAQAFRGYLVSTYASAFTAYTHQKVSFAPAKKFDDEKFVNVAVQVIEAGRPPIKLSFKVRRLMTGKRKDKKPRVGDQWKAIDLVAEGISLLQSKQSEIGGLVQKEGIESVINMLNERAKASVEAQKASSK</sequence>
<gene>
    <name evidence="2" type="ORF">D5R81_05440</name>
</gene>
<dbReference type="RefSeq" id="WP_121852639.1">
    <property type="nucleotide sequence ID" value="NZ_CP037952.1"/>
</dbReference>
<evidence type="ECO:0000256" key="1">
    <source>
        <dbReference type="SAM" id="SignalP"/>
    </source>
</evidence>
<dbReference type="Pfam" id="PF05494">
    <property type="entry name" value="MlaC"/>
    <property type="match status" value="1"/>
</dbReference>
<name>A0A3A6TVP6_9GAMM</name>
<keyword evidence="3" id="KW-1185">Reference proteome</keyword>
<dbReference type="InterPro" id="IPR042245">
    <property type="entry name" value="Tgt2/MlaC_sf"/>
</dbReference>
<dbReference type="PIRSF" id="PIRSF004649">
    <property type="entry name" value="MlaC"/>
    <property type="match status" value="1"/>
</dbReference>
<reference evidence="2 3" key="1">
    <citation type="submission" date="2018-09" db="EMBL/GenBank/DDBJ databases">
        <title>Phylogeny of the Shewanellaceae, and recommendation for two new genera, Pseudoshewanella and Parashewanella.</title>
        <authorList>
            <person name="Wang G."/>
        </authorList>
    </citation>
    <scope>NUCLEOTIDE SEQUENCE [LARGE SCALE GENOMIC DNA]</scope>
    <source>
        <strain evidence="2 3">KCTC 22492</strain>
    </source>
</reference>
<dbReference type="EMBL" id="QYYH01000023">
    <property type="protein sequence ID" value="RJY18387.1"/>
    <property type="molecule type" value="Genomic_DNA"/>
</dbReference>
<feature type="chain" id="PRO_5017387057" evidence="1">
    <location>
        <begin position="24"/>
        <end position="227"/>
    </location>
</feature>
<dbReference type="InterPro" id="IPR008869">
    <property type="entry name" value="MlaC/ttg2D"/>
</dbReference>
<comment type="caution">
    <text evidence="2">The sequence shown here is derived from an EMBL/GenBank/DDBJ whole genome shotgun (WGS) entry which is preliminary data.</text>
</comment>
<dbReference type="PANTHER" id="PTHR36573:SF1">
    <property type="entry name" value="INTERMEMBRANE PHOSPHOLIPID TRANSPORT SYSTEM BINDING PROTEIN MLAC"/>
    <property type="match status" value="1"/>
</dbReference>
<proteinExistence type="predicted"/>